<dbReference type="AlphaFoldDB" id="A0A317VCX3"/>
<evidence type="ECO:0000313" key="3">
    <source>
        <dbReference type="Proteomes" id="UP000246171"/>
    </source>
</evidence>
<protein>
    <submittedName>
        <fullName evidence="2">Uncharacterized protein</fullName>
    </submittedName>
</protein>
<accession>A0A317VCX3</accession>
<proteinExistence type="predicted"/>
<keyword evidence="1" id="KW-0812">Transmembrane</keyword>
<evidence type="ECO:0000313" key="2">
    <source>
        <dbReference type="EMBL" id="PWY71279.1"/>
    </source>
</evidence>
<keyword evidence="1" id="KW-1133">Transmembrane helix</keyword>
<dbReference type="GeneID" id="37059369"/>
<comment type="caution">
    <text evidence="2">The sequence shown here is derived from an EMBL/GenBank/DDBJ whole genome shotgun (WGS) entry which is preliminary data.</text>
</comment>
<dbReference type="RefSeq" id="XP_025387270.1">
    <property type="nucleotide sequence ID" value="XM_025537407.1"/>
</dbReference>
<evidence type="ECO:0000256" key="1">
    <source>
        <dbReference type="SAM" id="Phobius"/>
    </source>
</evidence>
<keyword evidence="3" id="KW-1185">Reference proteome</keyword>
<name>A0A317VCX3_ASPEC</name>
<keyword evidence="1" id="KW-0472">Membrane</keyword>
<sequence length="81" mass="9635">MNIIPDSYNDKLIIWTCSRDDYLLIQEDFYFLLSLVFWMAVLPSRLYTRHGSEIRADVICPMSEKFVLCAGSFRTHSLRRR</sequence>
<reference evidence="2" key="1">
    <citation type="submission" date="2016-12" db="EMBL/GenBank/DDBJ databases">
        <title>The genomes of Aspergillus section Nigri reveals drivers in fungal speciation.</title>
        <authorList>
            <consortium name="DOE Joint Genome Institute"/>
            <person name="Vesth T.C."/>
            <person name="Nybo J."/>
            <person name="Theobald S."/>
            <person name="Brandl J."/>
            <person name="Frisvad J.C."/>
            <person name="Nielsen K.F."/>
            <person name="Lyhne E.K."/>
            <person name="Kogle M.E."/>
            <person name="Kuo A."/>
            <person name="Riley R."/>
            <person name="Clum A."/>
            <person name="Nolan M."/>
            <person name="Lipzen A."/>
            <person name="Salamov A."/>
            <person name="Henrissat B."/>
            <person name="Wiebenga A."/>
            <person name="De vries R.P."/>
            <person name="Grigoriev I.V."/>
            <person name="Mortensen U.H."/>
            <person name="Andersen M.R."/>
            <person name="Baker S.E."/>
        </authorList>
    </citation>
    <scope>NUCLEOTIDE SEQUENCE</scope>
    <source>
        <strain evidence="2">CBS 122712</strain>
    </source>
</reference>
<dbReference type="Proteomes" id="UP000246171">
    <property type="component" value="Unassembled WGS sequence"/>
</dbReference>
<feature type="transmembrane region" description="Helical" evidence="1">
    <location>
        <begin position="29"/>
        <end position="47"/>
    </location>
</feature>
<gene>
    <name evidence="2" type="ORF">BO83DRAFT_50890</name>
</gene>
<dbReference type="EMBL" id="MSFU01000015">
    <property type="protein sequence ID" value="PWY71279.1"/>
    <property type="molecule type" value="Genomic_DNA"/>
</dbReference>
<dbReference type="VEuPathDB" id="FungiDB:BO83DRAFT_50890"/>
<organism evidence="2 3">
    <name type="scientific">Aspergillus eucalypticola (strain CBS 122712 / IBT 29274)</name>
    <dbReference type="NCBI Taxonomy" id="1448314"/>
    <lineage>
        <taxon>Eukaryota</taxon>
        <taxon>Fungi</taxon>
        <taxon>Dikarya</taxon>
        <taxon>Ascomycota</taxon>
        <taxon>Pezizomycotina</taxon>
        <taxon>Eurotiomycetes</taxon>
        <taxon>Eurotiomycetidae</taxon>
        <taxon>Eurotiales</taxon>
        <taxon>Aspergillaceae</taxon>
        <taxon>Aspergillus</taxon>
        <taxon>Aspergillus subgen. Circumdati</taxon>
    </lineage>
</organism>